<protein>
    <recommendedName>
        <fullName evidence="3">DUF2971 domain-containing protein</fullName>
    </recommendedName>
</protein>
<gene>
    <name evidence="1" type="ORF">WMO75_09385</name>
</gene>
<reference evidence="1 2" key="1">
    <citation type="submission" date="2024-03" db="EMBL/GenBank/DDBJ databases">
        <title>Human intestinal bacterial collection.</title>
        <authorList>
            <person name="Pauvert C."/>
            <person name="Hitch T.C.A."/>
            <person name="Clavel T."/>
        </authorList>
    </citation>
    <scope>NUCLEOTIDE SEQUENCE [LARGE SCALE GENOMIC DNA]</scope>
    <source>
        <strain evidence="1 2">CLA-AA-H95</strain>
    </source>
</reference>
<proteinExistence type="predicted"/>
<sequence>MYGIGFYDEYITRLGNLRDKPDLATPYKIAYLKKLIKNNEVYKFISFQKNAETKLKTLKEGKIWFSFYKTLNDETEFQIDYRIKKIVNETGYKKGYIELIINYLTEMYDVFSLTYTYEEYMWDAYASEGNGICVVYNVGNYDQLYPVEYCEKNTLDFTKMIINALKRKSFELSIIPWVVKNPYNETAKLDSTKEKEVRMLYCPYDLAEFNGGQIQYNIKERKAYKGIAKSYTDFELSISRIIIGRKCTVEMRKEVIDYAESNDIQYSVI</sequence>
<evidence type="ECO:0000313" key="2">
    <source>
        <dbReference type="Proteomes" id="UP001446032"/>
    </source>
</evidence>
<accession>A0ABV1ALB3</accession>
<dbReference type="RefSeq" id="WP_118251450.1">
    <property type="nucleotide sequence ID" value="NZ_JBBMEI010000025.1"/>
</dbReference>
<evidence type="ECO:0000313" key="1">
    <source>
        <dbReference type="EMBL" id="MEQ2358541.1"/>
    </source>
</evidence>
<dbReference type="EMBL" id="JBBMEI010000025">
    <property type="protein sequence ID" value="MEQ2358541.1"/>
    <property type="molecule type" value="Genomic_DNA"/>
</dbReference>
<name>A0ABV1ALB3_9FIRM</name>
<keyword evidence="2" id="KW-1185">Reference proteome</keyword>
<organism evidence="1 2">
    <name type="scientific">Blautia intestinihominis</name>
    <dbReference type="NCBI Taxonomy" id="3133152"/>
    <lineage>
        <taxon>Bacteria</taxon>
        <taxon>Bacillati</taxon>
        <taxon>Bacillota</taxon>
        <taxon>Clostridia</taxon>
        <taxon>Lachnospirales</taxon>
        <taxon>Lachnospiraceae</taxon>
        <taxon>Blautia</taxon>
    </lineage>
</organism>
<evidence type="ECO:0008006" key="3">
    <source>
        <dbReference type="Google" id="ProtNLM"/>
    </source>
</evidence>
<dbReference type="Proteomes" id="UP001446032">
    <property type="component" value="Unassembled WGS sequence"/>
</dbReference>
<comment type="caution">
    <text evidence="1">The sequence shown here is derived from an EMBL/GenBank/DDBJ whole genome shotgun (WGS) entry which is preliminary data.</text>
</comment>